<organism evidence="1 2">
    <name type="scientific">Miniphocaeibacter halophilus</name>
    <dbReference type="NCBI Taxonomy" id="2931922"/>
    <lineage>
        <taxon>Bacteria</taxon>
        <taxon>Bacillati</taxon>
        <taxon>Bacillota</taxon>
        <taxon>Tissierellia</taxon>
        <taxon>Tissierellales</taxon>
        <taxon>Peptoniphilaceae</taxon>
        <taxon>Miniphocaeibacter</taxon>
    </lineage>
</organism>
<evidence type="ECO:0000313" key="1">
    <source>
        <dbReference type="EMBL" id="QQK09143.1"/>
    </source>
</evidence>
<dbReference type="EMBL" id="CP066744">
    <property type="protein sequence ID" value="QQK09143.1"/>
    <property type="molecule type" value="Genomic_DNA"/>
</dbReference>
<protein>
    <submittedName>
        <fullName evidence="1">Uncharacterized protein</fullName>
    </submittedName>
</protein>
<name>A0AC61NI53_9FIRM</name>
<proteinExistence type="predicted"/>
<reference evidence="1 2" key="1">
    <citation type="journal article" date="2022" name="Int. J. Syst. Evol. Microbiol.">
        <title>Miniphocaeibacter halophilus sp. nov., an ammonium-tolerant acetate-producing bacterium isolated from a biogas system.</title>
        <authorList>
            <person name="Schnurer A."/>
            <person name="Singh A."/>
            <person name="Bi S."/>
            <person name="Qiao W."/>
            <person name="Westerholm M."/>
        </authorList>
    </citation>
    <scope>NUCLEOTIDE SEQUENCE [LARGE SCALE GENOMIC DNA]</scope>
    <source>
        <strain evidence="1 2">AMB_01</strain>
    </source>
</reference>
<sequence length="119" mass="13873">MIGLKIGEKELVSRAWREDGIFFIIYLLSFLFFILNTIKGIKVLITVLSIWFITQFLSHELYTIVGGGEGKIRFFSNTIKVFESSSKYIPDLYHIILHTLILFALITTVIYFYNLKKIN</sequence>
<accession>A0AC61NI53</accession>
<evidence type="ECO:0000313" key="2">
    <source>
        <dbReference type="Proteomes" id="UP000595814"/>
    </source>
</evidence>
<gene>
    <name evidence="1" type="ORF">JFY71_11385</name>
</gene>
<dbReference type="Proteomes" id="UP000595814">
    <property type="component" value="Chromosome"/>
</dbReference>
<keyword evidence="2" id="KW-1185">Reference proteome</keyword>